<feature type="binding site" evidence="14 15">
    <location>
        <position position="203"/>
    </location>
    <ligand>
        <name>a divalent metal cation</name>
        <dbReference type="ChEBI" id="CHEBI:60240"/>
    </ligand>
</feature>
<evidence type="ECO:0000256" key="10">
    <source>
        <dbReference type="ARBA" id="ARBA00022723"/>
    </source>
</evidence>
<dbReference type="KEGG" id="csq:CSCA_2800"/>
<evidence type="ECO:0000256" key="5">
    <source>
        <dbReference type="ARBA" id="ARBA00007383"/>
    </source>
</evidence>
<dbReference type="GO" id="GO:0030145">
    <property type="term" value="F:manganese ion binding"/>
    <property type="evidence" value="ECO:0007669"/>
    <property type="project" value="UniProtKB-UniRule"/>
</dbReference>
<dbReference type="PANTHER" id="PTHR10954:SF18">
    <property type="entry name" value="RIBONUCLEASE HII"/>
    <property type="match status" value="1"/>
</dbReference>
<feature type="binding site" evidence="14 15">
    <location>
        <position position="106"/>
    </location>
    <ligand>
        <name>a divalent metal cation</name>
        <dbReference type="ChEBI" id="CHEBI:60240"/>
    </ligand>
</feature>
<keyword evidence="13 14" id="KW-0464">Manganese</keyword>
<evidence type="ECO:0000256" key="3">
    <source>
        <dbReference type="ARBA" id="ARBA00004065"/>
    </source>
</evidence>
<evidence type="ECO:0000256" key="14">
    <source>
        <dbReference type="HAMAP-Rule" id="MF_00052"/>
    </source>
</evidence>
<evidence type="ECO:0000313" key="19">
    <source>
        <dbReference type="Proteomes" id="UP000033115"/>
    </source>
</evidence>
<evidence type="ECO:0000259" key="17">
    <source>
        <dbReference type="PROSITE" id="PS51975"/>
    </source>
</evidence>
<accession>A0A0E3M6S0</accession>
<dbReference type="InterPro" id="IPR024567">
    <property type="entry name" value="RNase_HII/HIII_dom"/>
</dbReference>
<evidence type="ECO:0000256" key="12">
    <source>
        <dbReference type="ARBA" id="ARBA00022801"/>
    </source>
</evidence>
<dbReference type="NCBIfam" id="NF000594">
    <property type="entry name" value="PRK00015.1-1"/>
    <property type="match status" value="1"/>
</dbReference>
<keyword evidence="12 14" id="KW-0378">Hydrolase</keyword>
<evidence type="ECO:0000256" key="1">
    <source>
        <dbReference type="ARBA" id="ARBA00000077"/>
    </source>
</evidence>
<comment type="cofactor">
    <cofactor evidence="14 15">
        <name>Mn(2+)</name>
        <dbReference type="ChEBI" id="CHEBI:29035"/>
    </cofactor>
    <cofactor evidence="14 15">
        <name>Mg(2+)</name>
        <dbReference type="ChEBI" id="CHEBI:18420"/>
    </cofactor>
    <text evidence="14 15">Manganese or magnesium. Binds 1 divalent metal ion per monomer in the absence of substrate. May bind a second metal ion after substrate binding.</text>
</comment>
<keyword evidence="9 14" id="KW-0540">Nuclease</keyword>
<organism evidence="18 19">
    <name type="scientific">Clostridium scatologenes</name>
    <dbReference type="NCBI Taxonomy" id="1548"/>
    <lineage>
        <taxon>Bacteria</taxon>
        <taxon>Bacillati</taxon>
        <taxon>Bacillota</taxon>
        <taxon>Clostridia</taxon>
        <taxon>Eubacteriales</taxon>
        <taxon>Clostridiaceae</taxon>
        <taxon>Clostridium</taxon>
    </lineage>
</organism>
<evidence type="ECO:0000256" key="15">
    <source>
        <dbReference type="PROSITE-ProRule" id="PRU01319"/>
    </source>
</evidence>
<dbReference type="GO" id="GO:0006298">
    <property type="term" value="P:mismatch repair"/>
    <property type="evidence" value="ECO:0007669"/>
    <property type="project" value="TreeGrafter"/>
</dbReference>
<dbReference type="InterPro" id="IPR036397">
    <property type="entry name" value="RNaseH_sf"/>
</dbReference>
<evidence type="ECO:0000256" key="13">
    <source>
        <dbReference type="ARBA" id="ARBA00023211"/>
    </source>
</evidence>
<dbReference type="GO" id="GO:0032299">
    <property type="term" value="C:ribonuclease H2 complex"/>
    <property type="evidence" value="ECO:0007669"/>
    <property type="project" value="TreeGrafter"/>
</dbReference>
<dbReference type="SUPFAM" id="SSF53098">
    <property type="entry name" value="Ribonuclease H-like"/>
    <property type="match status" value="1"/>
</dbReference>
<comment type="catalytic activity">
    <reaction evidence="1 14 15 16">
        <text>Endonucleolytic cleavage to 5'-phosphomonoester.</text>
        <dbReference type="EC" id="3.1.26.4"/>
    </reaction>
</comment>
<reference evidence="18 19" key="1">
    <citation type="journal article" date="2015" name="J. Biotechnol.">
        <title>Complete genome sequence of a malodorant-producing acetogen, Clostridium scatologenes ATCC 25775(T).</title>
        <authorList>
            <person name="Zhu Z."/>
            <person name="Guo T."/>
            <person name="Zheng H."/>
            <person name="Song T."/>
            <person name="Ouyang P."/>
            <person name="Xie J."/>
        </authorList>
    </citation>
    <scope>NUCLEOTIDE SEQUENCE [LARGE SCALE GENOMIC DNA]</scope>
    <source>
        <strain evidence="18 19">ATCC 25775</strain>
    </source>
</reference>
<sequence length="293" mass="33416">MGESIQDNHNEIYDIEKKIFMEISSLKMKDIKFYTDYLKKNYFYIEKDRLSKVLECLNKDGRKNVKLLSESLNKFSVKQENELIRVKSMYSFDRNFGNYVYIAGVDEVGRGPLAGPIAAGSVVLNLRSQDLTDLLLGIKDSKKLSHDTRERLSKLIKAKAISYNISVINNAEIDERGIAWCNNEVLRRAACGLKIQPDLVLSDGYAVKNLTIENEFVIKGDAKSASIACASIIAKVYRDNLMKEYSKIYPQYGFERNAGYGTEEHIEAIKKYGICKIHRKSFLKNILPHNCIT</sequence>
<keyword evidence="11 14" id="KW-0255">Endonuclease</keyword>
<dbReference type="AlphaFoldDB" id="A0A0E3M6S0"/>
<comment type="subcellular location">
    <subcellularLocation>
        <location evidence="4 14">Cytoplasm</location>
    </subcellularLocation>
</comment>
<dbReference type="HOGENOM" id="CLU_036532_2_1_9"/>
<dbReference type="InterPro" id="IPR012337">
    <property type="entry name" value="RNaseH-like_sf"/>
</dbReference>
<proteinExistence type="inferred from homology"/>
<comment type="function">
    <text evidence="3 14 16">Endonuclease that specifically degrades the RNA of RNA-DNA hybrids.</text>
</comment>
<evidence type="ECO:0000256" key="7">
    <source>
        <dbReference type="ARBA" id="ARBA00019179"/>
    </source>
</evidence>
<evidence type="ECO:0000256" key="2">
    <source>
        <dbReference type="ARBA" id="ARBA00001946"/>
    </source>
</evidence>
<dbReference type="CDD" id="cd07182">
    <property type="entry name" value="RNase_HII_bacteria_HII_like"/>
    <property type="match status" value="1"/>
</dbReference>
<evidence type="ECO:0000256" key="8">
    <source>
        <dbReference type="ARBA" id="ARBA00022490"/>
    </source>
</evidence>
<feature type="domain" description="RNase H type-2" evidence="17">
    <location>
        <begin position="100"/>
        <end position="293"/>
    </location>
</feature>
<evidence type="ECO:0000256" key="16">
    <source>
        <dbReference type="RuleBase" id="RU003515"/>
    </source>
</evidence>
<evidence type="ECO:0000256" key="6">
    <source>
        <dbReference type="ARBA" id="ARBA00012180"/>
    </source>
</evidence>
<dbReference type="STRING" id="1548.CSCA_2800"/>
<keyword evidence="10 14" id="KW-0479">Metal-binding</keyword>
<dbReference type="Proteomes" id="UP000033115">
    <property type="component" value="Chromosome"/>
</dbReference>
<protein>
    <recommendedName>
        <fullName evidence="7 14">Ribonuclease HII</fullName>
        <shortName evidence="14">RNase HII</shortName>
        <ecNumber evidence="6 14">3.1.26.4</ecNumber>
    </recommendedName>
</protein>
<dbReference type="EMBL" id="CP009933">
    <property type="protein sequence ID" value="AKA69925.1"/>
    <property type="molecule type" value="Genomic_DNA"/>
</dbReference>
<dbReference type="Pfam" id="PF01351">
    <property type="entry name" value="RNase_HII"/>
    <property type="match status" value="1"/>
</dbReference>
<keyword evidence="8 14" id="KW-0963">Cytoplasm</keyword>
<dbReference type="HAMAP" id="MF_00052_B">
    <property type="entry name" value="RNase_HII_B"/>
    <property type="match status" value="1"/>
</dbReference>
<gene>
    <name evidence="14" type="primary">rnhB</name>
    <name evidence="18" type="ORF">CSCA_2800</name>
</gene>
<dbReference type="PROSITE" id="PS51975">
    <property type="entry name" value="RNASE_H_2"/>
    <property type="match status" value="1"/>
</dbReference>
<dbReference type="InterPro" id="IPR001352">
    <property type="entry name" value="RNase_HII/HIII"/>
</dbReference>
<evidence type="ECO:0000313" key="18">
    <source>
        <dbReference type="EMBL" id="AKA69925.1"/>
    </source>
</evidence>
<keyword evidence="19" id="KW-1185">Reference proteome</keyword>
<name>A0A0E3M6S0_CLOSL</name>
<dbReference type="GO" id="GO:0003723">
    <property type="term" value="F:RNA binding"/>
    <property type="evidence" value="ECO:0007669"/>
    <property type="project" value="UniProtKB-UniRule"/>
</dbReference>
<dbReference type="NCBIfam" id="NF000595">
    <property type="entry name" value="PRK00015.1-3"/>
    <property type="match status" value="1"/>
</dbReference>
<dbReference type="GO" id="GO:0005737">
    <property type="term" value="C:cytoplasm"/>
    <property type="evidence" value="ECO:0007669"/>
    <property type="project" value="UniProtKB-SubCell"/>
</dbReference>
<dbReference type="EC" id="3.1.26.4" evidence="6 14"/>
<dbReference type="PANTHER" id="PTHR10954">
    <property type="entry name" value="RIBONUCLEASE H2 SUBUNIT A"/>
    <property type="match status" value="1"/>
</dbReference>
<evidence type="ECO:0000256" key="4">
    <source>
        <dbReference type="ARBA" id="ARBA00004496"/>
    </source>
</evidence>
<dbReference type="Gene3D" id="3.30.420.10">
    <property type="entry name" value="Ribonuclease H-like superfamily/Ribonuclease H"/>
    <property type="match status" value="1"/>
</dbReference>
<evidence type="ECO:0000256" key="11">
    <source>
        <dbReference type="ARBA" id="ARBA00022759"/>
    </source>
</evidence>
<comment type="similarity">
    <text evidence="5 14 16">Belongs to the RNase HII family.</text>
</comment>
<dbReference type="GO" id="GO:0043137">
    <property type="term" value="P:DNA replication, removal of RNA primer"/>
    <property type="evidence" value="ECO:0007669"/>
    <property type="project" value="TreeGrafter"/>
</dbReference>
<dbReference type="InterPro" id="IPR022898">
    <property type="entry name" value="RNase_HII"/>
</dbReference>
<evidence type="ECO:0000256" key="9">
    <source>
        <dbReference type="ARBA" id="ARBA00022722"/>
    </source>
</evidence>
<dbReference type="GO" id="GO:0004523">
    <property type="term" value="F:RNA-DNA hybrid ribonuclease activity"/>
    <property type="evidence" value="ECO:0007669"/>
    <property type="project" value="UniProtKB-UniRule"/>
</dbReference>
<feature type="binding site" evidence="14 15">
    <location>
        <position position="107"/>
    </location>
    <ligand>
        <name>a divalent metal cation</name>
        <dbReference type="ChEBI" id="CHEBI:60240"/>
    </ligand>
</feature>
<comment type="cofactor">
    <cofactor evidence="2">
        <name>Mg(2+)</name>
        <dbReference type="ChEBI" id="CHEBI:18420"/>
    </cofactor>
</comment>